<dbReference type="Gene3D" id="2.40.50.40">
    <property type="match status" value="1"/>
</dbReference>
<keyword evidence="5" id="KW-1185">Reference proteome</keyword>
<keyword evidence="1" id="KW-0202">Cytokine</keyword>
<dbReference type="Proteomes" id="UP000314980">
    <property type="component" value="Unassembled WGS sequence"/>
</dbReference>
<dbReference type="SUPFAM" id="SSF54117">
    <property type="entry name" value="Interleukin 8-like chemokines"/>
    <property type="match status" value="1"/>
</dbReference>
<dbReference type="InterPro" id="IPR001811">
    <property type="entry name" value="Chemokine_IL8-like_dom"/>
</dbReference>
<reference evidence="4" key="3">
    <citation type="submission" date="2025-09" db="UniProtKB">
        <authorList>
            <consortium name="Ensembl"/>
        </authorList>
    </citation>
    <scope>IDENTIFICATION</scope>
</reference>
<dbReference type="GO" id="GO:0005615">
    <property type="term" value="C:extracellular space"/>
    <property type="evidence" value="ECO:0007669"/>
    <property type="project" value="UniProtKB-KW"/>
</dbReference>
<dbReference type="GO" id="GO:0008009">
    <property type="term" value="F:chemokine activity"/>
    <property type="evidence" value="ECO:0007669"/>
    <property type="project" value="InterPro"/>
</dbReference>
<dbReference type="InterPro" id="IPR036048">
    <property type="entry name" value="Interleukin_8-like_sf"/>
</dbReference>
<proteinExistence type="predicted"/>
<feature type="signal peptide" evidence="2">
    <location>
        <begin position="1"/>
        <end position="23"/>
    </location>
</feature>
<dbReference type="AlphaFoldDB" id="A0A4W6E9E6"/>
<dbReference type="PANTHER" id="PTHR12015">
    <property type="entry name" value="SMALL INDUCIBLE CYTOKINE A"/>
    <property type="match status" value="1"/>
</dbReference>
<dbReference type="Ensembl" id="ENSLCAT00010034672.1">
    <property type="protein sequence ID" value="ENSLCAP00010033868.1"/>
    <property type="gene ID" value="ENSLCAG00010015903.1"/>
</dbReference>
<dbReference type="SMART" id="SM00199">
    <property type="entry name" value="SCY"/>
    <property type="match status" value="1"/>
</dbReference>
<dbReference type="Pfam" id="PF00048">
    <property type="entry name" value="IL8"/>
    <property type="match status" value="1"/>
</dbReference>
<name>A0A4W6E9E6_LATCA</name>
<dbReference type="GO" id="GO:0006955">
    <property type="term" value="P:immune response"/>
    <property type="evidence" value="ECO:0007669"/>
    <property type="project" value="InterPro"/>
</dbReference>
<feature type="domain" description="Chemokine interleukin-8-like" evidence="3">
    <location>
        <begin position="24"/>
        <end position="84"/>
    </location>
</feature>
<accession>A0A4W6E9E6</accession>
<feature type="chain" id="PRO_5021493992" description="Chemokine interleukin-8-like domain-containing protein" evidence="2">
    <location>
        <begin position="24"/>
        <end position="91"/>
    </location>
</feature>
<dbReference type="InterPro" id="IPR039809">
    <property type="entry name" value="Chemokine_b/g/d"/>
</dbReference>
<keyword evidence="2" id="KW-0732">Signal</keyword>
<evidence type="ECO:0000313" key="4">
    <source>
        <dbReference type="Ensembl" id="ENSLCAP00010033868.1"/>
    </source>
</evidence>
<evidence type="ECO:0000256" key="2">
    <source>
        <dbReference type="SAM" id="SignalP"/>
    </source>
</evidence>
<reference evidence="5" key="1">
    <citation type="submission" date="2015-09" db="EMBL/GenBank/DDBJ databases">
        <authorList>
            <person name="Sai Rama Sridatta P."/>
        </authorList>
    </citation>
    <scope>NUCLEOTIDE SEQUENCE [LARGE SCALE GENOMIC DNA]</scope>
</reference>
<evidence type="ECO:0000313" key="5">
    <source>
        <dbReference type="Proteomes" id="UP000314980"/>
    </source>
</evidence>
<reference evidence="4" key="2">
    <citation type="submission" date="2025-08" db="UniProtKB">
        <authorList>
            <consortium name="Ensembl"/>
        </authorList>
    </citation>
    <scope>IDENTIFICATION</scope>
</reference>
<evidence type="ECO:0000256" key="1">
    <source>
        <dbReference type="ARBA" id="ARBA00022514"/>
    </source>
</evidence>
<sequence length="91" mass="10502">MEKQVMCVSLLLVLLVALSESGAAKICCTQYQENPIPIKWLKYYINQDITDFCNIKATIFLTMKSRLVCADPDADWVKRAKETHRKDSLYE</sequence>
<protein>
    <recommendedName>
        <fullName evidence="3">Chemokine interleukin-8-like domain-containing protein</fullName>
    </recommendedName>
</protein>
<dbReference type="PANTHER" id="PTHR12015:SF190">
    <property type="entry name" value="C-C MOTIF CHEMOKINE"/>
    <property type="match status" value="1"/>
</dbReference>
<evidence type="ECO:0000259" key="3">
    <source>
        <dbReference type="SMART" id="SM00199"/>
    </source>
</evidence>
<organism evidence="4 5">
    <name type="scientific">Lates calcarifer</name>
    <name type="common">Barramundi</name>
    <name type="synonym">Holocentrus calcarifer</name>
    <dbReference type="NCBI Taxonomy" id="8187"/>
    <lineage>
        <taxon>Eukaryota</taxon>
        <taxon>Metazoa</taxon>
        <taxon>Chordata</taxon>
        <taxon>Craniata</taxon>
        <taxon>Vertebrata</taxon>
        <taxon>Euteleostomi</taxon>
        <taxon>Actinopterygii</taxon>
        <taxon>Neopterygii</taxon>
        <taxon>Teleostei</taxon>
        <taxon>Neoteleostei</taxon>
        <taxon>Acanthomorphata</taxon>
        <taxon>Carangaria</taxon>
        <taxon>Carangaria incertae sedis</taxon>
        <taxon>Centropomidae</taxon>
        <taxon>Lates</taxon>
    </lineage>
</organism>
<dbReference type="GeneTree" id="ENSGT01020000230600"/>